<reference evidence="1 2" key="1">
    <citation type="submission" date="2015-06" db="EMBL/GenBank/DDBJ databases">
        <title>Draft genome of the ant-associated black yeast Phialophora attae CBS 131958.</title>
        <authorList>
            <person name="Moreno L.F."/>
            <person name="Stielow B.J."/>
            <person name="de Hoog S."/>
            <person name="Vicente V.A."/>
            <person name="Weiss V.A."/>
            <person name="de Vries M."/>
            <person name="Cruz L.M."/>
            <person name="Souza E.M."/>
        </authorList>
    </citation>
    <scope>NUCLEOTIDE SEQUENCE [LARGE SCALE GENOMIC DNA]</scope>
    <source>
        <strain evidence="1 2">CBS 131958</strain>
    </source>
</reference>
<dbReference type="VEuPathDB" id="FungiDB:AB675_7302"/>
<keyword evidence="2" id="KW-1185">Reference proteome</keyword>
<dbReference type="OrthoDB" id="3642266at2759"/>
<evidence type="ECO:0000313" key="2">
    <source>
        <dbReference type="Proteomes" id="UP000038010"/>
    </source>
</evidence>
<protein>
    <recommendedName>
        <fullName evidence="3">F-box domain-containing protein</fullName>
    </recommendedName>
</protein>
<accession>A0A0N1H3M9</accession>
<organism evidence="1 2">
    <name type="scientific">Cyphellophora attinorum</name>
    <dbReference type="NCBI Taxonomy" id="1664694"/>
    <lineage>
        <taxon>Eukaryota</taxon>
        <taxon>Fungi</taxon>
        <taxon>Dikarya</taxon>
        <taxon>Ascomycota</taxon>
        <taxon>Pezizomycotina</taxon>
        <taxon>Eurotiomycetes</taxon>
        <taxon>Chaetothyriomycetidae</taxon>
        <taxon>Chaetothyriales</taxon>
        <taxon>Cyphellophoraceae</taxon>
        <taxon>Cyphellophora</taxon>
    </lineage>
</organism>
<comment type="caution">
    <text evidence="1">The sequence shown here is derived from an EMBL/GenBank/DDBJ whole genome shotgun (WGS) entry which is preliminary data.</text>
</comment>
<evidence type="ECO:0008006" key="3">
    <source>
        <dbReference type="Google" id="ProtNLM"/>
    </source>
</evidence>
<dbReference type="RefSeq" id="XP_017996273.1">
    <property type="nucleotide sequence ID" value="XM_018147659.1"/>
</dbReference>
<sequence>MDGLDTPFRFLDLPEEIRMVVYAFLFAQCLLVWDSPFVQSYTYLHGTRQPRSVRTVPQWFSILLASKAVSQEAKNMLFKQANYRMKIEEHMLYRRLPDKSIEWSDILNNLNKYMPSEFLSTVAPHIKRFIIGKSQQWSLENLYYDKNPPLALLTHLPGLKVLEVTSTAQFHITLQGNKNMSELCVLTDDGKVALAPLLENRIQNSTFSLGVSVGRRLARQCRARGCALKIYIHFFRMRAVKGRMVQPNEYAHIDLARGLLYYADSKGNMHAGDYFRCLDFGRSD</sequence>
<evidence type="ECO:0000313" key="1">
    <source>
        <dbReference type="EMBL" id="KPI36310.1"/>
    </source>
</evidence>
<dbReference type="Proteomes" id="UP000038010">
    <property type="component" value="Unassembled WGS sequence"/>
</dbReference>
<name>A0A0N1H3M9_9EURO</name>
<gene>
    <name evidence="1" type="ORF">AB675_7302</name>
</gene>
<dbReference type="EMBL" id="LFJN01000032">
    <property type="protein sequence ID" value="KPI36310.1"/>
    <property type="molecule type" value="Genomic_DNA"/>
</dbReference>
<dbReference type="GeneID" id="28739539"/>
<dbReference type="AlphaFoldDB" id="A0A0N1H3M9"/>
<proteinExistence type="predicted"/>